<evidence type="ECO:0000313" key="4">
    <source>
        <dbReference type="Proteomes" id="UP000002534"/>
    </source>
</evidence>
<dbReference type="Gene3D" id="2.70.70.10">
    <property type="entry name" value="Glucose Permease (Domain IIA)"/>
    <property type="match status" value="1"/>
</dbReference>
<dbReference type="Pfam" id="PF01551">
    <property type="entry name" value="Peptidase_M23"/>
    <property type="match status" value="1"/>
</dbReference>
<sequence length="388" mass="44205">MRLFTKTAVSGMPFGVLFLLLCLVWPARADDIDRQRQNLKEIQNRIERLSKQLDTSKVREGEAQQELMELEKELSGLQQNSTRLEKRLNSVKKDILAKETRIASLTDQISEKEQQVRRRLGAVYRRGEMRLFKVLFQKDSPSRVAENFLYLTRLVRQDRLLLNDYREDWRALQTALQELENLHGDQQRRLSIIDASQKTLKNGRKIRKAAISKLRNKREAIKDEIAQLEEKARRLRKLLKTLESEKSGAYSGSAVGFKKQKGRLPWPVQGKLVVRFGTNFNAGLDTRIESQGIEIAQKPGLPMCAVAAGKVVFSKPFRGFGNLLILDHGDGYYTLYAQASQLLHKVGDVVAAGDKVGLSGFGGSDTVYFEIRQRGTPLDPLQWLKPRS</sequence>
<dbReference type="OrthoDB" id="9784703at2"/>
<dbReference type="Proteomes" id="UP000002534">
    <property type="component" value="Chromosome"/>
</dbReference>
<dbReference type="HOGENOM" id="CLU_029425_4_0_7"/>
<keyword evidence="1" id="KW-0175">Coiled coil</keyword>
<dbReference type="InterPro" id="IPR016047">
    <property type="entry name" value="M23ase_b-sheet_dom"/>
</dbReference>
<dbReference type="InterPro" id="IPR011055">
    <property type="entry name" value="Dup_hybrid_motif"/>
</dbReference>
<protein>
    <submittedName>
        <fullName evidence="3">Zinc metalloendopeptidase M23 domain protein</fullName>
    </submittedName>
</protein>
<dbReference type="InterPro" id="IPR050570">
    <property type="entry name" value="Cell_wall_metabolism_enzyme"/>
</dbReference>
<dbReference type="AlphaFoldDB" id="Q3A3Y9"/>
<reference evidence="3 4" key="2">
    <citation type="journal article" date="2012" name="BMC Genomics">
        <title>The genome of Pelobacter carbinolicus reveals surprising metabolic capabilities and physiological features.</title>
        <authorList>
            <person name="Aklujkar M."/>
            <person name="Haveman S.A."/>
            <person name="Didonato R.Jr."/>
            <person name="Chertkov O."/>
            <person name="Han C.S."/>
            <person name="Land M.L."/>
            <person name="Brown P."/>
            <person name="Lovley D.R."/>
        </authorList>
    </citation>
    <scope>NUCLEOTIDE SEQUENCE [LARGE SCALE GENOMIC DNA]</scope>
    <source>
        <strain evidence="4">DSM 2380 / NBRC 103641 / GraBd1</strain>
    </source>
</reference>
<dbReference type="PANTHER" id="PTHR21666">
    <property type="entry name" value="PEPTIDASE-RELATED"/>
    <property type="match status" value="1"/>
</dbReference>
<accession>Q3A3Y9</accession>
<dbReference type="KEGG" id="pca:Pcar_1674"/>
<dbReference type="STRING" id="338963.Pcar_1674"/>
<evidence type="ECO:0000256" key="1">
    <source>
        <dbReference type="SAM" id="Coils"/>
    </source>
</evidence>
<feature type="coiled-coil region" evidence="1">
    <location>
        <begin position="211"/>
        <end position="245"/>
    </location>
</feature>
<dbReference type="eggNOG" id="COG4942">
    <property type="taxonomic scope" value="Bacteria"/>
</dbReference>
<evidence type="ECO:0000313" key="3">
    <source>
        <dbReference type="EMBL" id="ABA88918.1"/>
    </source>
</evidence>
<dbReference type="CDD" id="cd12797">
    <property type="entry name" value="M23_peptidase"/>
    <property type="match status" value="1"/>
</dbReference>
<dbReference type="SUPFAM" id="SSF51261">
    <property type="entry name" value="Duplicated hybrid motif"/>
    <property type="match status" value="1"/>
</dbReference>
<evidence type="ECO:0000259" key="2">
    <source>
        <dbReference type="Pfam" id="PF01551"/>
    </source>
</evidence>
<gene>
    <name evidence="3" type="ordered locus">Pcar_1674</name>
</gene>
<keyword evidence="4" id="KW-1185">Reference proteome</keyword>
<dbReference type="RefSeq" id="WP_011341408.1">
    <property type="nucleotide sequence ID" value="NC_007498.2"/>
</dbReference>
<reference evidence="4" key="1">
    <citation type="submission" date="2005-10" db="EMBL/GenBank/DDBJ databases">
        <title>Complete sequence of Pelobacter carbinolicus DSM 2380.</title>
        <authorList>
            <person name="Copeland A."/>
            <person name="Lucas S."/>
            <person name="Lapidus A."/>
            <person name="Barry K."/>
            <person name="Detter J.C."/>
            <person name="Glavina T."/>
            <person name="Hammon N."/>
            <person name="Israni S."/>
            <person name="Pitluck S."/>
            <person name="Chertkov O."/>
            <person name="Schmutz J."/>
            <person name="Larimer F."/>
            <person name="Land M."/>
            <person name="Kyrpides N."/>
            <person name="Ivanova N."/>
            <person name="Richardson P."/>
        </authorList>
    </citation>
    <scope>NUCLEOTIDE SEQUENCE [LARGE SCALE GENOMIC DNA]</scope>
    <source>
        <strain evidence="4">DSM 2380 / NBRC 103641 / GraBd1</strain>
    </source>
</reference>
<feature type="domain" description="M23ase beta-sheet core" evidence="2">
    <location>
        <begin position="290"/>
        <end position="380"/>
    </location>
</feature>
<dbReference type="GO" id="GO:0004222">
    <property type="term" value="F:metalloendopeptidase activity"/>
    <property type="evidence" value="ECO:0007669"/>
    <property type="project" value="TreeGrafter"/>
</dbReference>
<dbReference type="Gene3D" id="6.10.250.3150">
    <property type="match status" value="1"/>
</dbReference>
<name>Q3A3Y9_SYNC1</name>
<dbReference type="PANTHER" id="PTHR21666:SF270">
    <property type="entry name" value="MUREIN HYDROLASE ACTIVATOR ENVC"/>
    <property type="match status" value="1"/>
</dbReference>
<organism evidence="3 4">
    <name type="scientific">Syntrophotalea carbinolica (strain DSM 2380 / NBRC 103641 / GraBd1)</name>
    <name type="common">Pelobacter carbinolicus</name>
    <dbReference type="NCBI Taxonomy" id="338963"/>
    <lineage>
        <taxon>Bacteria</taxon>
        <taxon>Pseudomonadati</taxon>
        <taxon>Thermodesulfobacteriota</taxon>
        <taxon>Desulfuromonadia</taxon>
        <taxon>Desulfuromonadales</taxon>
        <taxon>Syntrophotaleaceae</taxon>
        <taxon>Syntrophotalea</taxon>
    </lineage>
</organism>
<feature type="coiled-coil region" evidence="1">
    <location>
        <begin position="32"/>
        <end position="115"/>
    </location>
</feature>
<proteinExistence type="predicted"/>
<dbReference type="EMBL" id="CP000142">
    <property type="protein sequence ID" value="ABA88918.1"/>
    <property type="molecule type" value="Genomic_DNA"/>
</dbReference>